<proteinExistence type="inferred from homology"/>
<gene>
    <name evidence="3" type="ORF">DI623_03980</name>
</gene>
<dbReference type="GO" id="GO:0016020">
    <property type="term" value="C:membrane"/>
    <property type="evidence" value="ECO:0007669"/>
    <property type="project" value="TreeGrafter"/>
</dbReference>
<keyword evidence="2" id="KW-0560">Oxidoreductase</keyword>
<sequence>MTWKAGPKRILITGASGGLGGALARYCAGPDARLSLWARDEARLAATAESCRVRGAAVEIRSLDLSDASAAIAALAAEDAADPFDVALLAAGLGDVRTAGAVVEDPMVVARLGQVNFVAPAAMAATLAQRMAARGGGSIVLIGSAAAFHALPFATAYAGSKAGLARFAAALNLAVRSHGVSVTLASPGFIDTEAARQIPGPKPLIMSADDAAARIVKAAMRGKSHIVMPWPFALLRLIDRAMPGPLRSRLLRSLTPPGS</sequence>
<dbReference type="AlphaFoldDB" id="A0A2W5A9G4"/>
<evidence type="ECO:0000256" key="1">
    <source>
        <dbReference type="ARBA" id="ARBA00006484"/>
    </source>
</evidence>
<evidence type="ECO:0000256" key="2">
    <source>
        <dbReference type="ARBA" id="ARBA00023002"/>
    </source>
</evidence>
<accession>A0A2W5A9G4</accession>
<dbReference type="PANTHER" id="PTHR44196">
    <property type="entry name" value="DEHYDROGENASE/REDUCTASE SDR FAMILY MEMBER 7B"/>
    <property type="match status" value="1"/>
</dbReference>
<dbReference type="EMBL" id="QFNN01000012">
    <property type="protein sequence ID" value="PZO91260.1"/>
    <property type="molecule type" value="Genomic_DNA"/>
</dbReference>
<dbReference type="Proteomes" id="UP000249066">
    <property type="component" value="Unassembled WGS sequence"/>
</dbReference>
<dbReference type="GO" id="GO:0016491">
    <property type="term" value="F:oxidoreductase activity"/>
    <property type="evidence" value="ECO:0007669"/>
    <property type="project" value="UniProtKB-KW"/>
</dbReference>
<comment type="similarity">
    <text evidence="1">Belongs to the short-chain dehydrogenases/reductases (SDR) family.</text>
</comment>
<dbReference type="PRINTS" id="PR00081">
    <property type="entry name" value="GDHRDH"/>
</dbReference>
<dbReference type="SUPFAM" id="SSF51735">
    <property type="entry name" value="NAD(P)-binding Rossmann-fold domains"/>
    <property type="match status" value="1"/>
</dbReference>
<dbReference type="Pfam" id="PF00106">
    <property type="entry name" value="adh_short"/>
    <property type="match status" value="1"/>
</dbReference>
<reference evidence="3 4" key="1">
    <citation type="submission" date="2017-08" db="EMBL/GenBank/DDBJ databases">
        <title>Infants hospitalized years apart are colonized by the same room-sourced microbial strains.</title>
        <authorList>
            <person name="Brooks B."/>
            <person name="Olm M.R."/>
            <person name="Firek B.A."/>
            <person name="Baker R."/>
            <person name="Thomas B.C."/>
            <person name="Morowitz M.J."/>
            <person name="Banfield J.F."/>
        </authorList>
    </citation>
    <scope>NUCLEOTIDE SEQUENCE [LARGE SCALE GENOMIC DNA]</scope>
    <source>
        <strain evidence="3">S2_018_000_R2_101</strain>
    </source>
</reference>
<comment type="caution">
    <text evidence="3">The sequence shown here is derived from an EMBL/GenBank/DDBJ whole genome shotgun (WGS) entry which is preliminary data.</text>
</comment>
<organism evidence="3 4">
    <name type="scientific">Sphingomonas sanxanigenens</name>
    <dbReference type="NCBI Taxonomy" id="397260"/>
    <lineage>
        <taxon>Bacteria</taxon>
        <taxon>Pseudomonadati</taxon>
        <taxon>Pseudomonadota</taxon>
        <taxon>Alphaproteobacteria</taxon>
        <taxon>Sphingomonadales</taxon>
        <taxon>Sphingomonadaceae</taxon>
        <taxon>Sphingomonas</taxon>
    </lineage>
</organism>
<dbReference type="InterPro" id="IPR036291">
    <property type="entry name" value="NAD(P)-bd_dom_sf"/>
</dbReference>
<evidence type="ECO:0000313" key="3">
    <source>
        <dbReference type="EMBL" id="PZO91260.1"/>
    </source>
</evidence>
<name>A0A2W5A9G4_9SPHN</name>
<evidence type="ECO:0000313" key="4">
    <source>
        <dbReference type="Proteomes" id="UP000249066"/>
    </source>
</evidence>
<dbReference type="PANTHER" id="PTHR44196:SF1">
    <property type="entry name" value="DEHYDROGENASE_REDUCTASE SDR FAMILY MEMBER 7B"/>
    <property type="match status" value="1"/>
</dbReference>
<dbReference type="Gene3D" id="3.40.50.720">
    <property type="entry name" value="NAD(P)-binding Rossmann-like Domain"/>
    <property type="match status" value="1"/>
</dbReference>
<protein>
    <submittedName>
        <fullName evidence="3">Oxidoreductase</fullName>
    </submittedName>
</protein>
<dbReference type="InterPro" id="IPR002347">
    <property type="entry name" value="SDR_fam"/>
</dbReference>